<reference evidence="2" key="1">
    <citation type="journal article" date="2019" name="Int. J. Syst. Evol. Microbiol.">
        <title>The Global Catalogue of Microorganisms (GCM) 10K type strain sequencing project: providing services to taxonomists for standard genome sequencing and annotation.</title>
        <authorList>
            <consortium name="The Broad Institute Genomics Platform"/>
            <consortium name="The Broad Institute Genome Sequencing Center for Infectious Disease"/>
            <person name="Wu L."/>
            <person name="Ma J."/>
        </authorList>
    </citation>
    <scope>NUCLEOTIDE SEQUENCE [LARGE SCALE GENOMIC DNA]</scope>
    <source>
        <strain evidence="2">JCM 16117</strain>
    </source>
</reference>
<keyword evidence="2" id="KW-1185">Reference proteome</keyword>
<name>A0ABP5QX45_9MICO</name>
<organism evidence="1 2">
    <name type="scientific">Herbiconiux moechotypicola</name>
    <dbReference type="NCBI Taxonomy" id="637393"/>
    <lineage>
        <taxon>Bacteria</taxon>
        <taxon>Bacillati</taxon>
        <taxon>Actinomycetota</taxon>
        <taxon>Actinomycetes</taxon>
        <taxon>Micrococcales</taxon>
        <taxon>Microbacteriaceae</taxon>
        <taxon>Herbiconiux</taxon>
    </lineage>
</organism>
<sequence length="161" mass="16363">MPAGELFDWAAHRGVGDRCEFVGEPAFEAGEGVVSGRELSGVDEDGADVFHVAAGRECVEGFVGGREGAASELGEDVDHAGVSHPGDDALGTVGGDQRFQERHRGWLRGAVGDKETCEVDAEAAAGAGAFAIAGLFFAAGPAVELGRNAGALNTDAPALRV</sequence>
<dbReference type="Proteomes" id="UP001500929">
    <property type="component" value="Unassembled WGS sequence"/>
</dbReference>
<comment type="caution">
    <text evidence="1">The sequence shown here is derived from an EMBL/GenBank/DDBJ whole genome shotgun (WGS) entry which is preliminary data.</text>
</comment>
<evidence type="ECO:0000313" key="2">
    <source>
        <dbReference type="Proteomes" id="UP001500929"/>
    </source>
</evidence>
<accession>A0ABP5QX45</accession>
<dbReference type="EMBL" id="BAAAQY010000012">
    <property type="protein sequence ID" value="GAA2246436.1"/>
    <property type="molecule type" value="Genomic_DNA"/>
</dbReference>
<protein>
    <submittedName>
        <fullName evidence="1">Uncharacterized protein</fullName>
    </submittedName>
</protein>
<gene>
    <name evidence="1" type="ORF">GCM10009851_34880</name>
</gene>
<evidence type="ECO:0000313" key="1">
    <source>
        <dbReference type="EMBL" id="GAA2246436.1"/>
    </source>
</evidence>
<proteinExistence type="predicted"/>